<organism evidence="4 5">
    <name type="scientific">Verminephrobacter eiseniae (strain EF01-2)</name>
    <dbReference type="NCBI Taxonomy" id="391735"/>
    <lineage>
        <taxon>Bacteria</taxon>
        <taxon>Pseudomonadati</taxon>
        <taxon>Pseudomonadota</taxon>
        <taxon>Betaproteobacteria</taxon>
        <taxon>Burkholderiales</taxon>
        <taxon>Comamonadaceae</taxon>
        <taxon>Verminephrobacter</taxon>
    </lineage>
</organism>
<feature type="domain" description="LysR substrate-binding" evidence="3">
    <location>
        <begin position="33"/>
        <end position="80"/>
    </location>
</feature>
<dbReference type="eggNOG" id="COG0583">
    <property type="taxonomic scope" value="Bacteria"/>
</dbReference>
<dbReference type="STRING" id="391735.Veis_4298"/>
<dbReference type="AlphaFoldDB" id="A1WQU5"/>
<proteinExistence type="inferred from homology"/>
<dbReference type="InterPro" id="IPR005119">
    <property type="entry name" value="LysR_subst-bd"/>
</dbReference>
<evidence type="ECO:0000259" key="3">
    <source>
        <dbReference type="Pfam" id="PF03466"/>
    </source>
</evidence>
<keyword evidence="5" id="KW-1185">Reference proteome</keyword>
<dbReference type="PANTHER" id="PTHR30537">
    <property type="entry name" value="HTH-TYPE TRANSCRIPTIONAL REGULATOR"/>
    <property type="match status" value="1"/>
</dbReference>
<dbReference type="EMBL" id="CP000542">
    <property type="protein sequence ID" value="ABM60002.1"/>
    <property type="molecule type" value="Genomic_DNA"/>
</dbReference>
<dbReference type="Gene3D" id="3.40.190.290">
    <property type="match status" value="1"/>
</dbReference>
<dbReference type="SUPFAM" id="SSF53850">
    <property type="entry name" value="Periplasmic binding protein-like II"/>
    <property type="match status" value="1"/>
</dbReference>
<dbReference type="Pfam" id="PF03466">
    <property type="entry name" value="LysR_substrate"/>
    <property type="match status" value="1"/>
</dbReference>
<reference evidence="5" key="1">
    <citation type="submission" date="2006-12" db="EMBL/GenBank/DDBJ databases">
        <title>Complete sequence of chromosome 1 of Verminephrobacter eiseniae EF01-2.</title>
        <authorList>
            <person name="Copeland A."/>
            <person name="Lucas S."/>
            <person name="Lapidus A."/>
            <person name="Barry K."/>
            <person name="Detter J.C."/>
            <person name="Glavina del Rio T."/>
            <person name="Dalin E."/>
            <person name="Tice H."/>
            <person name="Pitluck S."/>
            <person name="Chertkov O."/>
            <person name="Brettin T."/>
            <person name="Bruce D."/>
            <person name="Han C."/>
            <person name="Tapia R."/>
            <person name="Gilna P."/>
            <person name="Schmutz J."/>
            <person name="Larimer F."/>
            <person name="Land M."/>
            <person name="Hauser L."/>
            <person name="Kyrpides N."/>
            <person name="Kim E."/>
            <person name="Stahl D."/>
            <person name="Richardson P."/>
        </authorList>
    </citation>
    <scope>NUCLEOTIDE SEQUENCE [LARGE SCALE GENOMIC DNA]</scope>
    <source>
        <strain evidence="5">EF01-2</strain>
    </source>
</reference>
<dbReference type="InterPro" id="IPR058163">
    <property type="entry name" value="LysR-type_TF_proteobact-type"/>
</dbReference>
<dbReference type="PANTHER" id="PTHR30537:SF5">
    <property type="entry name" value="HTH-TYPE TRANSCRIPTIONAL ACTIVATOR TTDR-RELATED"/>
    <property type="match status" value="1"/>
</dbReference>
<name>A1WQU5_VEREI</name>
<dbReference type="Proteomes" id="UP000000374">
    <property type="component" value="Chromosome"/>
</dbReference>
<accession>A1WQU5</accession>
<evidence type="ECO:0000313" key="4">
    <source>
        <dbReference type="EMBL" id="ABM60002.1"/>
    </source>
</evidence>
<evidence type="ECO:0000256" key="2">
    <source>
        <dbReference type="SAM" id="MobiDB-lite"/>
    </source>
</evidence>
<dbReference type="GO" id="GO:0043565">
    <property type="term" value="F:sequence-specific DNA binding"/>
    <property type="evidence" value="ECO:0007669"/>
    <property type="project" value="TreeGrafter"/>
</dbReference>
<evidence type="ECO:0000313" key="5">
    <source>
        <dbReference type="Proteomes" id="UP000000374"/>
    </source>
</evidence>
<dbReference type="GO" id="GO:0003700">
    <property type="term" value="F:DNA-binding transcription factor activity"/>
    <property type="evidence" value="ECO:0007669"/>
    <property type="project" value="TreeGrafter"/>
</dbReference>
<gene>
    <name evidence="4" type="ordered locus">Veis_4298</name>
</gene>
<evidence type="ECO:0000256" key="1">
    <source>
        <dbReference type="ARBA" id="ARBA00009437"/>
    </source>
</evidence>
<sequence>MSSHPCAPDMTAHSAKTSMSSRLWSVRLMRAEWDIARYLRSGRLVQVLRPYHTPDADIYAVYPPRHQLAARVRTFVDFLAVSLAQQSPGKLAPG</sequence>
<feature type="region of interest" description="Disordered" evidence="2">
    <location>
        <begin position="1"/>
        <end position="20"/>
    </location>
</feature>
<dbReference type="KEGG" id="vei:Veis_4298"/>
<protein>
    <recommendedName>
        <fullName evidence="3">LysR substrate-binding domain-containing protein</fullName>
    </recommendedName>
</protein>
<dbReference type="HOGENOM" id="CLU_2385307_0_0_4"/>
<comment type="similarity">
    <text evidence="1">Belongs to the LysR transcriptional regulatory family.</text>
</comment>
<dbReference type="GO" id="GO:0006351">
    <property type="term" value="P:DNA-templated transcription"/>
    <property type="evidence" value="ECO:0007669"/>
    <property type="project" value="TreeGrafter"/>
</dbReference>